<proteinExistence type="predicted"/>
<evidence type="ECO:0000259" key="2">
    <source>
        <dbReference type="Pfam" id="PF12740"/>
    </source>
</evidence>
<dbReference type="InterPro" id="IPR041127">
    <property type="entry name" value="PET_hydrolase/cutinase-like"/>
</dbReference>
<reference evidence="4" key="1">
    <citation type="journal article" date="2023" name="Commun. Biol.">
        <title>Genome analysis of Parmales, the sister group of diatoms, reveals the evolutionary specialization of diatoms from phago-mixotrophs to photoautotrophs.</title>
        <authorList>
            <person name="Ban H."/>
            <person name="Sato S."/>
            <person name="Yoshikawa S."/>
            <person name="Yamada K."/>
            <person name="Nakamura Y."/>
            <person name="Ichinomiya M."/>
            <person name="Sato N."/>
            <person name="Blanc-Mathieu R."/>
            <person name="Endo H."/>
            <person name="Kuwata A."/>
            <person name="Ogata H."/>
        </authorList>
    </citation>
    <scope>NUCLEOTIDE SEQUENCE [LARGE SCALE GENOMIC DNA]</scope>
</reference>
<dbReference type="AlphaFoldDB" id="A0A9W7GMR5"/>
<evidence type="ECO:0000313" key="3">
    <source>
        <dbReference type="EMBL" id="GMI46848.1"/>
    </source>
</evidence>
<keyword evidence="1" id="KW-0732">Signal</keyword>
<dbReference type="EMBL" id="BRYA01000315">
    <property type="protein sequence ID" value="GMI46848.1"/>
    <property type="molecule type" value="Genomic_DNA"/>
</dbReference>
<dbReference type="SUPFAM" id="SSF53474">
    <property type="entry name" value="alpha/beta-Hydrolases"/>
    <property type="match status" value="1"/>
</dbReference>
<feature type="signal peptide" evidence="1">
    <location>
        <begin position="1"/>
        <end position="18"/>
    </location>
</feature>
<keyword evidence="4" id="KW-1185">Reference proteome</keyword>
<evidence type="ECO:0000313" key="4">
    <source>
        <dbReference type="Proteomes" id="UP001165065"/>
    </source>
</evidence>
<dbReference type="OrthoDB" id="2093222at2759"/>
<dbReference type="InterPro" id="IPR029058">
    <property type="entry name" value="AB_hydrolase_fold"/>
</dbReference>
<gene>
    <name evidence="3" type="ORF">TrCOL_g11942</name>
</gene>
<dbReference type="Proteomes" id="UP001165065">
    <property type="component" value="Unassembled WGS sequence"/>
</dbReference>
<dbReference type="Pfam" id="PF12740">
    <property type="entry name" value="PETase"/>
    <property type="match status" value="1"/>
</dbReference>
<feature type="domain" description="PET hydrolase/cutinase-like" evidence="2">
    <location>
        <begin position="31"/>
        <end position="269"/>
    </location>
</feature>
<dbReference type="PANTHER" id="PTHR33428:SF14">
    <property type="entry name" value="CARBOXYLESTERASE TYPE B DOMAIN-CONTAINING PROTEIN"/>
    <property type="match status" value="1"/>
</dbReference>
<dbReference type="PANTHER" id="PTHR33428">
    <property type="entry name" value="CHLOROPHYLLASE-2, CHLOROPLASTIC"/>
    <property type="match status" value="1"/>
</dbReference>
<sequence length="284" mass="30373">MQVKIAALALAFVTFVKAAAFDTQADAASPSPQGPYDVMWDLVNVSGLVAGEYEDAWIIYPYNTTDMTFPLLSFAHGKTAGGDALKPSYVNLLTHTASFGFVVIAPRSCPTNYCANFYKDQLRCIDAVQEGLASPGVNLVDWSRPVGVFGHSMGGAASVISASTDGYGIGAAFFLHPYSDHLRGADKILVPAVHATGSADNICPSDGVKDGFEANPYHPKVFAEIEGANHLEPNTVGGLWDPFVPRMMMCHLNNDDEACEVIYGSTSQSLCTTDVLMTECLIEM</sequence>
<dbReference type="Gene3D" id="3.40.50.1820">
    <property type="entry name" value="alpha/beta hydrolase"/>
    <property type="match status" value="1"/>
</dbReference>
<comment type="caution">
    <text evidence="3">The sequence shown here is derived from an EMBL/GenBank/DDBJ whole genome shotgun (WGS) entry which is preliminary data.</text>
</comment>
<organism evidence="3 4">
    <name type="scientific">Triparma columacea</name>
    <dbReference type="NCBI Taxonomy" id="722753"/>
    <lineage>
        <taxon>Eukaryota</taxon>
        <taxon>Sar</taxon>
        <taxon>Stramenopiles</taxon>
        <taxon>Ochrophyta</taxon>
        <taxon>Bolidophyceae</taxon>
        <taxon>Parmales</taxon>
        <taxon>Triparmaceae</taxon>
        <taxon>Triparma</taxon>
    </lineage>
</organism>
<feature type="chain" id="PRO_5040966558" description="PET hydrolase/cutinase-like domain-containing protein" evidence="1">
    <location>
        <begin position="19"/>
        <end position="284"/>
    </location>
</feature>
<protein>
    <recommendedName>
        <fullName evidence="2">PET hydrolase/cutinase-like domain-containing protein</fullName>
    </recommendedName>
</protein>
<accession>A0A9W7GMR5</accession>
<name>A0A9W7GMR5_9STRA</name>
<evidence type="ECO:0000256" key="1">
    <source>
        <dbReference type="SAM" id="SignalP"/>
    </source>
</evidence>